<reference evidence="1 2" key="1">
    <citation type="submission" date="2018-11" db="EMBL/GenBank/DDBJ databases">
        <title>Genomic Encyclopedia of Type Strains, Phase IV (KMG-IV): sequencing the most valuable type-strain genomes for metagenomic binning, comparative biology and taxonomic classification.</title>
        <authorList>
            <person name="Goeker M."/>
        </authorList>
    </citation>
    <scope>NUCLEOTIDE SEQUENCE [LARGE SCALE GENOMIC DNA]</scope>
    <source>
        <strain evidence="1 2">DSM 29158</strain>
    </source>
</reference>
<dbReference type="Proteomes" id="UP000277108">
    <property type="component" value="Unassembled WGS sequence"/>
</dbReference>
<name>A0A3N5CCQ1_9BACL</name>
<keyword evidence="2" id="KW-1185">Reference proteome</keyword>
<accession>A0A3N5CCQ1</accession>
<evidence type="ECO:0000313" key="2">
    <source>
        <dbReference type="Proteomes" id="UP000277108"/>
    </source>
</evidence>
<dbReference type="AlphaFoldDB" id="A0A3N5CCQ1"/>
<sequence>MKKLDNKKAVYSRVLISQETKDYLKAYERYEGYLINPNDPRVFHSKEEVDQFKRDAVEYIEFSLDDVVLTPEEIAEIEQANREFE</sequence>
<comment type="caution">
    <text evidence="1">The sequence shown here is derived from an EMBL/GenBank/DDBJ whole genome shotgun (WGS) entry which is preliminary data.</text>
</comment>
<protein>
    <submittedName>
        <fullName evidence="1">Uncharacterized protein</fullName>
    </submittedName>
</protein>
<evidence type="ECO:0000313" key="1">
    <source>
        <dbReference type="EMBL" id="RPF56685.1"/>
    </source>
</evidence>
<dbReference type="EMBL" id="RKRK01000003">
    <property type="protein sequence ID" value="RPF56685.1"/>
    <property type="molecule type" value="Genomic_DNA"/>
</dbReference>
<gene>
    <name evidence="1" type="ORF">EDD62_1339</name>
</gene>
<proteinExistence type="predicted"/>
<organism evidence="1 2">
    <name type="scientific">Abyssicoccus albus</name>
    <dbReference type="NCBI Taxonomy" id="1817405"/>
    <lineage>
        <taxon>Bacteria</taxon>
        <taxon>Bacillati</taxon>
        <taxon>Bacillota</taxon>
        <taxon>Bacilli</taxon>
        <taxon>Bacillales</taxon>
        <taxon>Abyssicoccaceae</taxon>
    </lineage>
</organism>
<dbReference type="RefSeq" id="WP_123808013.1">
    <property type="nucleotide sequence ID" value="NZ_RKRK01000003.1"/>
</dbReference>